<dbReference type="EMBL" id="JAULSY010000039">
    <property type="protein sequence ID" value="KAK0669752.1"/>
    <property type="molecule type" value="Genomic_DNA"/>
</dbReference>
<accession>A0AA39ZF72</accession>
<dbReference type="SUPFAM" id="SSF57701">
    <property type="entry name" value="Zn2/Cys6 DNA-binding domain"/>
    <property type="match status" value="1"/>
</dbReference>
<dbReference type="Proteomes" id="UP001174997">
    <property type="component" value="Unassembled WGS sequence"/>
</dbReference>
<proteinExistence type="predicted"/>
<dbReference type="PROSITE" id="PS50048">
    <property type="entry name" value="ZN2_CY6_FUNGAL_2"/>
    <property type="match status" value="1"/>
</dbReference>
<evidence type="ECO:0000313" key="4">
    <source>
        <dbReference type="EMBL" id="KAK0669752.1"/>
    </source>
</evidence>
<keyword evidence="5" id="KW-1185">Reference proteome</keyword>
<keyword evidence="1" id="KW-0539">Nucleus</keyword>
<feature type="domain" description="Zn(2)-C6 fungal-type" evidence="3">
    <location>
        <begin position="10"/>
        <end position="38"/>
    </location>
</feature>
<evidence type="ECO:0000256" key="2">
    <source>
        <dbReference type="SAM" id="MobiDB-lite"/>
    </source>
</evidence>
<dbReference type="CDD" id="cd00067">
    <property type="entry name" value="GAL4"/>
    <property type="match status" value="1"/>
</dbReference>
<protein>
    <recommendedName>
        <fullName evidence="3">Zn(2)-C6 fungal-type domain-containing protein</fullName>
    </recommendedName>
</protein>
<reference evidence="4" key="1">
    <citation type="submission" date="2023-06" db="EMBL/GenBank/DDBJ databases">
        <title>Genome-scale phylogeny and comparative genomics of the fungal order Sordariales.</title>
        <authorList>
            <consortium name="Lawrence Berkeley National Laboratory"/>
            <person name="Hensen N."/>
            <person name="Bonometti L."/>
            <person name="Westerberg I."/>
            <person name="Brannstrom I.O."/>
            <person name="Guillou S."/>
            <person name="Cros-Aarteil S."/>
            <person name="Calhoun S."/>
            <person name="Haridas S."/>
            <person name="Kuo A."/>
            <person name="Mondo S."/>
            <person name="Pangilinan J."/>
            <person name="Riley R."/>
            <person name="Labutti K."/>
            <person name="Andreopoulos B."/>
            <person name="Lipzen A."/>
            <person name="Chen C."/>
            <person name="Yanf M."/>
            <person name="Daum C."/>
            <person name="Ng V."/>
            <person name="Clum A."/>
            <person name="Steindorff A."/>
            <person name="Ohm R."/>
            <person name="Martin F."/>
            <person name="Silar P."/>
            <person name="Natvig D."/>
            <person name="Lalanne C."/>
            <person name="Gautier V."/>
            <person name="Ament-Velasquez S.L."/>
            <person name="Kruys A."/>
            <person name="Hutchinson M.I."/>
            <person name="Powell A.J."/>
            <person name="Barry K."/>
            <person name="Miller A.N."/>
            <person name="Grigoriev I.V."/>
            <person name="Debuchy R."/>
            <person name="Gladieux P."/>
            <person name="Thoren M.H."/>
            <person name="Johannesson H."/>
        </authorList>
    </citation>
    <scope>NUCLEOTIDE SEQUENCE</scope>
    <source>
        <strain evidence="4">CBS 307.81</strain>
    </source>
</reference>
<feature type="region of interest" description="Disordered" evidence="2">
    <location>
        <begin position="60"/>
        <end position="101"/>
    </location>
</feature>
<sequence>MVYLGRPSKGCQMCRTRRIKCDETKPTCNQCSKARRQCPGYRDEFDLLLRNENQAAARRALKANTASASSSSGSSSSGSKKAIALKSSQPHPRQQALQLSRSQTAALANSLSIPAEDLATCHFLSNFVLVPQQEQHSARGYNHFLLPLLQQYSNGTNKEEITHLKHAFNACALASLGERYGAPGPGRGHGRMTTGKEKETLLRKGAEEYTLALMATNAALRDPVRCKEDGTLAAVLLLGMFENITARPNTGSAWGSHVEGAVQLVKARGKKQLKTNLGLQLFIVVRSQLIIHNLITATPPTMGVSWWVNEDTNSDPTATASERLNLLTAELRSEVYGFFSSPLSLSSSSPSAIAAIKEFLARAQALDAEAVEWFATLPPSWQIEYIPYSSSGNENIFPGVVHVYPDMWTAAILNLARATRMVLMSIIVRCVAFLVRPGDYRTTPEYAFAARTASNVVGDIIASIPFHLGHLPPRKDKNGKPMENSLTGRGLGGYFLTWPLACVVSHDHVTNSQREYVRGRLKYIGDELGIKYARLLSTQLKIRLPSMLIYEDGRLAAAAAESKIPGANSVGGTAGAVMRAAGLTSRLKSV</sequence>
<dbReference type="InterPro" id="IPR021858">
    <property type="entry name" value="Fun_TF"/>
</dbReference>
<feature type="compositionally biased region" description="Polar residues" evidence="2">
    <location>
        <begin position="89"/>
        <end position="101"/>
    </location>
</feature>
<dbReference type="AlphaFoldDB" id="A0AA39ZF72"/>
<evidence type="ECO:0000259" key="3">
    <source>
        <dbReference type="PROSITE" id="PS50048"/>
    </source>
</evidence>
<dbReference type="Gene3D" id="4.10.240.10">
    <property type="entry name" value="Zn(2)-C6 fungal-type DNA-binding domain"/>
    <property type="match status" value="1"/>
</dbReference>
<gene>
    <name evidence="4" type="ORF">QBC41DRAFT_101797</name>
</gene>
<dbReference type="SMART" id="SM00066">
    <property type="entry name" value="GAL4"/>
    <property type="match status" value="1"/>
</dbReference>
<organism evidence="4 5">
    <name type="scientific">Cercophora samala</name>
    <dbReference type="NCBI Taxonomy" id="330535"/>
    <lineage>
        <taxon>Eukaryota</taxon>
        <taxon>Fungi</taxon>
        <taxon>Dikarya</taxon>
        <taxon>Ascomycota</taxon>
        <taxon>Pezizomycotina</taxon>
        <taxon>Sordariomycetes</taxon>
        <taxon>Sordariomycetidae</taxon>
        <taxon>Sordariales</taxon>
        <taxon>Lasiosphaeriaceae</taxon>
        <taxon>Cercophora</taxon>
    </lineage>
</organism>
<dbReference type="InterPro" id="IPR036864">
    <property type="entry name" value="Zn2-C6_fun-type_DNA-bd_sf"/>
</dbReference>
<dbReference type="GO" id="GO:0000981">
    <property type="term" value="F:DNA-binding transcription factor activity, RNA polymerase II-specific"/>
    <property type="evidence" value="ECO:0007669"/>
    <property type="project" value="InterPro"/>
</dbReference>
<evidence type="ECO:0000313" key="5">
    <source>
        <dbReference type="Proteomes" id="UP001174997"/>
    </source>
</evidence>
<dbReference type="PROSITE" id="PS00463">
    <property type="entry name" value="ZN2_CY6_FUNGAL_1"/>
    <property type="match status" value="1"/>
</dbReference>
<dbReference type="PANTHER" id="PTHR38791:SF13">
    <property type="entry name" value="ZN(2)-C6 FUNGAL-TYPE DOMAIN-CONTAINING PROTEIN"/>
    <property type="match status" value="1"/>
</dbReference>
<evidence type="ECO:0000256" key="1">
    <source>
        <dbReference type="ARBA" id="ARBA00023242"/>
    </source>
</evidence>
<comment type="caution">
    <text evidence="4">The sequence shown here is derived from an EMBL/GenBank/DDBJ whole genome shotgun (WGS) entry which is preliminary data.</text>
</comment>
<dbReference type="InterPro" id="IPR001138">
    <property type="entry name" value="Zn2Cys6_DnaBD"/>
</dbReference>
<dbReference type="Pfam" id="PF00172">
    <property type="entry name" value="Zn_clus"/>
    <property type="match status" value="1"/>
</dbReference>
<feature type="compositionally biased region" description="Low complexity" evidence="2">
    <location>
        <begin position="60"/>
        <end position="88"/>
    </location>
</feature>
<name>A0AA39ZF72_9PEZI</name>
<dbReference type="GO" id="GO:0008270">
    <property type="term" value="F:zinc ion binding"/>
    <property type="evidence" value="ECO:0007669"/>
    <property type="project" value="InterPro"/>
</dbReference>
<dbReference type="InterPro" id="IPR053175">
    <property type="entry name" value="DHMBA_Reg_Transcription_Factor"/>
</dbReference>
<dbReference type="PANTHER" id="PTHR38791">
    <property type="entry name" value="ZN(II)2CYS6 TRANSCRIPTION FACTOR (EUROFUNG)-RELATED-RELATED"/>
    <property type="match status" value="1"/>
</dbReference>
<dbReference type="Pfam" id="PF11951">
    <property type="entry name" value="Fungal_trans_2"/>
    <property type="match status" value="1"/>
</dbReference>